<comment type="caution">
    <text evidence="2">The sequence shown here is derived from an EMBL/GenBank/DDBJ whole genome shotgun (WGS) entry which is preliminary data.</text>
</comment>
<sequence>MFVSLFATMQICGAGPYDQHLMLGEHELTDHSQSLAALGIFPGALLTLKWSRSRFANKTNRRFVSVCYFWHRIPRVKASEQDPSGSFDGVQQARRPERQAKRDRMFPVFDLHRLFVSGRASRYE</sequence>
<feature type="region of interest" description="Disordered" evidence="1">
    <location>
        <begin position="79"/>
        <end position="101"/>
    </location>
</feature>
<organism evidence="2 3">
    <name type="scientific">Melipona bicolor</name>
    <dbReference type="NCBI Taxonomy" id="60889"/>
    <lineage>
        <taxon>Eukaryota</taxon>
        <taxon>Metazoa</taxon>
        <taxon>Ecdysozoa</taxon>
        <taxon>Arthropoda</taxon>
        <taxon>Hexapoda</taxon>
        <taxon>Insecta</taxon>
        <taxon>Pterygota</taxon>
        <taxon>Neoptera</taxon>
        <taxon>Endopterygota</taxon>
        <taxon>Hymenoptera</taxon>
        <taxon>Apocrita</taxon>
        <taxon>Aculeata</taxon>
        <taxon>Apoidea</taxon>
        <taxon>Anthophila</taxon>
        <taxon>Apidae</taxon>
        <taxon>Melipona</taxon>
    </lineage>
</organism>
<dbReference type="Proteomes" id="UP001177670">
    <property type="component" value="Unassembled WGS sequence"/>
</dbReference>
<proteinExistence type="predicted"/>
<protein>
    <submittedName>
        <fullName evidence="2">Uncharacterized protein</fullName>
    </submittedName>
</protein>
<evidence type="ECO:0000256" key="1">
    <source>
        <dbReference type="SAM" id="MobiDB-lite"/>
    </source>
</evidence>
<keyword evidence="3" id="KW-1185">Reference proteome</keyword>
<reference evidence="2" key="1">
    <citation type="submission" date="2021-10" db="EMBL/GenBank/DDBJ databases">
        <title>Melipona bicolor Genome sequencing and assembly.</title>
        <authorList>
            <person name="Araujo N.S."/>
            <person name="Arias M.C."/>
        </authorList>
    </citation>
    <scope>NUCLEOTIDE SEQUENCE</scope>
    <source>
        <strain evidence="2">USP_2M_L1-L4_2017</strain>
        <tissue evidence="2">Whole body</tissue>
    </source>
</reference>
<dbReference type="EMBL" id="JAHYIQ010000046">
    <property type="protein sequence ID" value="KAK1118032.1"/>
    <property type="molecule type" value="Genomic_DNA"/>
</dbReference>
<gene>
    <name evidence="2" type="ORF">K0M31_015479</name>
</gene>
<evidence type="ECO:0000313" key="2">
    <source>
        <dbReference type="EMBL" id="KAK1118032.1"/>
    </source>
</evidence>
<accession>A0AA40FFJ0</accession>
<name>A0AA40FFJ0_9HYME</name>
<evidence type="ECO:0000313" key="3">
    <source>
        <dbReference type="Proteomes" id="UP001177670"/>
    </source>
</evidence>
<dbReference type="AlphaFoldDB" id="A0AA40FFJ0"/>